<evidence type="ECO:0000256" key="7">
    <source>
        <dbReference type="PROSITE-ProRule" id="PRU01091"/>
    </source>
</evidence>
<dbReference type="Proteomes" id="UP000186465">
    <property type="component" value="Unassembled WGS sequence"/>
</dbReference>
<dbReference type="GO" id="GO:0005829">
    <property type="term" value="C:cytosol"/>
    <property type="evidence" value="ECO:0007669"/>
    <property type="project" value="TreeGrafter"/>
</dbReference>
<dbReference type="InterPro" id="IPR011006">
    <property type="entry name" value="CheY-like_superfamily"/>
</dbReference>
<keyword evidence="5" id="KW-0804">Transcription</keyword>
<dbReference type="PANTHER" id="PTHR48111:SF4">
    <property type="entry name" value="DNA-BINDING DUAL TRANSCRIPTIONAL REGULATOR OMPR"/>
    <property type="match status" value="1"/>
</dbReference>
<dbReference type="InterPro" id="IPR001789">
    <property type="entry name" value="Sig_transdc_resp-reg_receiver"/>
</dbReference>
<keyword evidence="11" id="KW-1185">Reference proteome</keyword>
<keyword evidence="4 7" id="KW-0238">DNA-binding</keyword>
<dbReference type="GO" id="GO:0006355">
    <property type="term" value="P:regulation of DNA-templated transcription"/>
    <property type="evidence" value="ECO:0007669"/>
    <property type="project" value="InterPro"/>
</dbReference>
<keyword evidence="1 6" id="KW-0597">Phosphoprotein</keyword>
<dbReference type="InterPro" id="IPR001867">
    <property type="entry name" value="OmpR/PhoB-type_DNA-bd"/>
</dbReference>
<dbReference type="InterPro" id="IPR039420">
    <property type="entry name" value="WalR-like"/>
</dbReference>
<dbReference type="SUPFAM" id="SSF46894">
    <property type="entry name" value="C-terminal effector domain of the bipartite response regulators"/>
    <property type="match status" value="1"/>
</dbReference>
<dbReference type="PROSITE" id="PS51755">
    <property type="entry name" value="OMPR_PHOB"/>
    <property type="match status" value="1"/>
</dbReference>
<dbReference type="OrthoDB" id="3197131at2"/>
<comment type="caution">
    <text evidence="10">The sequence shown here is derived from an EMBL/GenBank/DDBJ whole genome shotgun (WGS) entry which is preliminary data.</text>
</comment>
<name>A0A1Q5PSU9_9ACTO</name>
<dbReference type="SMART" id="SM00448">
    <property type="entry name" value="REC"/>
    <property type="match status" value="1"/>
</dbReference>
<evidence type="ECO:0000313" key="10">
    <source>
        <dbReference type="EMBL" id="OKL50674.1"/>
    </source>
</evidence>
<feature type="domain" description="Response regulatory" evidence="8">
    <location>
        <begin position="9"/>
        <end position="123"/>
    </location>
</feature>
<feature type="domain" description="OmpR/PhoB-type" evidence="9">
    <location>
        <begin position="139"/>
        <end position="237"/>
    </location>
</feature>
<gene>
    <name evidence="10" type="ORF">BM477_00800</name>
</gene>
<dbReference type="FunFam" id="1.10.10.10:FF:000018">
    <property type="entry name" value="DNA-binding response regulator ResD"/>
    <property type="match status" value="1"/>
</dbReference>
<keyword evidence="3" id="KW-0805">Transcription regulation</keyword>
<dbReference type="EMBL" id="MPDM01000001">
    <property type="protein sequence ID" value="OKL50674.1"/>
    <property type="molecule type" value="Genomic_DNA"/>
</dbReference>
<dbReference type="Gene3D" id="3.40.50.2300">
    <property type="match status" value="1"/>
</dbReference>
<reference evidence="11" key="1">
    <citation type="submission" date="2016-11" db="EMBL/GenBank/DDBJ databases">
        <title>Actinomyces gypaetusis sp. nov. isolated from Gypaetus barbatus in Qinghai Tibet Plateau China.</title>
        <authorList>
            <person name="Meng X."/>
        </authorList>
    </citation>
    <scope>NUCLEOTIDE SEQUENCE [LARGE SCALE GENOMIC DNA]</scope>
    <source>
        <strain evidence="11">DSM 15383</strain>
    </source>
</reference>
<keyword evidence="2" id="KW-0902">Two-component regulatory system</keyword>
<evidence type="ECO:0000256" key="1">
    <source>
        <dbReference type="ARBA" id="ARBA00022553"/>
    </source>
</evidence>
<dbReference type="InterPro" id="IPR036388">
    <property type="entry name" value="WH-like_DNA-bd_sf"/>
</dbReference>
<evidence type="ECO:0000256" key="2">
    <source>
        <dbReference type="ARBA" id="ARBA00023012"/>
    </source>
</evidence>
<evidence type="ECO:0000256" key="6">
    <source>
        <dbReference type="PROSITE-ProRule" id="PRU00169"/>
    </source>
</evidence>
<dbReference type="CDD" id="cd00383">
    <property type="entry name" value="trans_reg_C"/>
    <property type="match status" value="1"/>
</dbReference>
<dbReference type="SMART" id="SM00862">
    <property type="entry name" value="Trans_reg_C"/>
    <property type="match status" value="1"/>
</dbReference>
<dbReference type="Pfam" id="PF00486">
    <property type="entry name" value="Trans_reg_C"/>
    <property type="match status" value="1"/>
</dbReference>
<dbReference type="InterPro" id="IPR016032">
    <property type="entry name" value="Sig_transdc_resp-reg_C-effctor"/>
</dbReference>
<dbReference type="Pfam" id="PF00072">
    <property type="entry name" value="Response_reg"/>
    <property type="match status" value="1"/>
</dbReference>
<dbReference type="PANTHER" id="PTHR48111">
    <property type="entry name" value="REGULATOR OF RPOS"/>
    <property type="match status" value="1"/>
</dbReference>
<evidence type="ECO:0000259" key="8">
    <source>
        <dbReference type="PROSITE" id="PS50110"/>
    </source>
</evidence>
<dbReference type="FunFam" id="3.40.50.2300:FF:000001">
    <property type="entry name" value="DNA-binding response regulator PhoB"/>
    <property type="match status" value="1"/>
</dbReference>
<dbReference type="STRING" id="156892.BM477_00800"/>
<sequence>MEYDGGVPKILVVDDDSTVRGVVADYLKASGMEVDQASDGLQGLEMARTGGYDLLVLDLMLPHIDGLEVFRRLRQSQVNSAVVMLTARGEEADRILGFELGADDYLTKPFSPRELVLRIQSVLRRGRGAEDEQSAEETRQIVEDGDLALDLKAGKASRDGQPLGLTLREHDLLAFLVTHPNEVFSREKLMVEVWGSEYGDPSTVTVHVRRLRGKIEADASAPKRLVTVWGRGYRWEPAETPEN</sequence>
<dbReference type="GO" id="GO:0000156">
    <property type="term" value="F:phosphorelay response regulator activity"/>
    <property type="evidence" value="ECO:0007669"/>
    <property type="project" value="TreeGrafter"/>
</dbReference>
<organism evidence="10 11">
    <name type="scientific">Boudabousia marimammalium</name>
    <dbReference type="NCBI Taxonomy" id="156892"/>
    <lineage>
        <taxon>Bacteria</taxon>
        <taxon>Bacillati</taxon>
        <taxon>Actinomycetota</taxon>
        <taxon>Actinomycetes</taxon>
        <taxon>Actinomycetales</taxon>
        <taxon>Actinomycetaceae</taxon>
        <taxon>Boudabousia</taxon>
    </lineage>
</organism>
<feature type="DNA-binding region" description="OmpR/PhoB-type" evidence="7">
    <location>
        <begin position="139"/>
        <end position="237"/>
    </location>
</feature>
<dbReference type="AlphaFoldDB" id="A0A1Q5PSU9"/>
<dbReference type="GO" id="GO:0000976">
    <property type="term" value="F:transcription cis-regulatory region binding"/>
    <property type="evidence" value="ECO:0007669"/>
    <property type="project" value="TreeGrafter"/>
</dbReference>
<dbReference type="PROSITE" id="PS50110">
    <property type="entry name" value="RESPONSE_REGULATORY"/>
    <property type="match status" value="1"/>
</dbReference>
<dbReference type="Gene3D" id="6.10.250.690">
    <property type="match status" value="1"/>
</dbReference>
<dbReference type="Gene3D" id="1.10.10.10">
    <property type="entry name" value="Winged helix-like DNA-binding domain superfamily/Winged helix DNA-binding domain"/>
    <property type="match status" value="1"/>
</dbReference>
<protein>
    <submittedName>
        <fullName evidence="10">DNA-binding response regulator</fullName>
    </submittedName>
</protein>
<evidence type="ECO:0000313" key="11">
    <source>
        <dbReference type="Proteomes" id="UP000186465"/>
    </source>
</evidence>
<dbReference type="SUPFAM" id="SSF52172">
    <property type="entry name" value="CheY-like"/>
    <property type="match status" value="1"/>
</dbReference>
<evidence type="ECO:0000259" key="9">
    <source>
        <dbReference type="PROSITE" id="PS51755"/>
    </source>
</evidence>
<evidence type="ECO:0000256" key="5">
    <source>
        <dbReference type="ARBA" id="ARBA00023163"/>
    </source>
</evidence>
<evidence type="ECO:0000256" key="3">
    <source>
        <dbReference type="ARBA" id="ARBA00023015"/>
    </source>
</evidence>
<evidence type="ECO:0000256" key="4">
    <source>
        <dbReference type="ARBA" id="ARBA00023125"/>
    </source>
</evidence>
<accession>A0A1Q5PSU9</accession>
<feature type="modified residue" description="4-aspartylphosphate" evidence="6">
    <location>
        <position position="58"/>
    </location>
</feature>
<proteinExistence type="predicted"/>
<dbReference type="GO" id="GO:0032993">
    <property type="term" value="C:protein-DNA complex"/>
    <property type="evidence" value="ECO:0007669"/>
    <property type="project" value="TreeGrafter"/>
</dbReference>